<dbReference type="EMBL" id="FOPC01000011">
    <property type="protein sequence ID" value="SFG96300.1"/>
    <property type="molecule type" value="Genomic_DNA"/>
</dbReference>
<dbReference type="RefSeq" id="WP_092793125.1">
    <property type="nucleotide sequence ID" value="NZ_FOPC01000011.1"/>
</dbReference>
<proteinExistence type="predicted"/>
<keyword evidence="3" id="KW-1185">Reference proteome</keyword>
<accession>A0A1I2W4J1</accession>
<dbReference type="AlphaFoldDB" id="A0A1I2W4J1"/>
<dbReference type="Pfam" id="PF14054">
    <property type="entry name" value="DUF4249"/>
    <property type="match status" value="1"/>
</dbReference>
<dbReference type="PROSITE" id="PS51257">
    <property type="entry name" value="PROKAR_LIPOPROTEIN"/>
    <property type="match status" value="1"/>
</dbReference>
<dbReference type="STRING" id="435880.SAMN04487988_111150"/>
<evidence type="ECO:0000313" key="3">
    <source>
        <dbReference type="Proteomes" id="UP000199642"/>
    </source>
</evidence>
<dbReference type="OrthoDB" id="922982at2"/>
<sequence>MKKLTKFLFAFLLISSACVDPFEVEIPGEEQLLTVEAVLTSEPGRQRVRLTRSDRYGSVFEGLVRPVTGATVIVRDDLGKVSFLEEDSDERGSYFTDPSFATEVGRSYSLQIQTSQGAVYSSFPEQVNAVPEINSVELETIRIPAEGEENDRSGVQILAEISDPEEENNFYFWRNGPSVYVLETRPDLFTPRPSDSNPSRDPQPKECCITCYRSEMVGNQGIFIANDDNFNGLTTRIPVGFIEDDGLRFVNTYRVDLRQISISQEAYRFLRLVKQQTEISGSVFDPPPANIRSNMINLEDPDEVVLGYFIAGAESVRRIYIDAAQLDFVQPKTIIPDDCREVEGAQLNPPADWNP</sequence>
<feature type="chain" id="PRO_5011693105" description="DUF4249 domain-containing protein" evidence="1">
    <location>
        <begin position="20"/>
        <end position="355"/>
    </location>
</feature>
<keyword evidence="1" id="KW-0732">Signal</keyword>
<organism evidence="2 3">
    <name type="scientific">Algoriphagus hitonicola</name>
    <dbReference type="NCBI Taxonomy" id="435880"/>
    <lineage>
        <taxon>Bacteria</taxon>
        <taxon>Pseudomonadati</taxon>
        <taxon>Bacteroidota</taxon>
        <taxon>Cytophagia</taxon>
        <taxon>Cytophagales</taxon>
        <taxon>Cyclobacteriaceae</taxon>
        <taxon>Algoriphagus</taxon>
    </lineage>
</organism>
<protein>
    <recommendedName>
        <fullName evidence="4">DUF4249 domain-containing protein</fullName>
    </recommendedName>
</protein>
<feature type="signal peptide" evidence="1">
    <location>
        <begin position="1"/>
        <end position="19"/>
    </location>
</feature>
<dbReference type="Proteomes" id="UP000199642">
    <property type="component" value="Unassembled WGS sequence"/>
</dbReference>
<evidence type="ECO:0008006" key="4">
    <source>
        <dbReference type="Google" id="ProtNLM"/>
    </source>
</evidence>
<gene>
    <name evidence="2" type="ORF">SAMN04487988_111150</name>
</gene>
<evidence type="ECO:0000313" key="2">
    <source>
        <dbReference type="EMBL" id="SFG96300.1"/>
    </source>
</evidence>
<dbReference type="InterPro" id="IPR025345">
    <property type="entry name" value="DUF4249"/>
</dbReference>
<reference evidence="3" key="1">
    <citation type="submission" date="2016-10" db="EMBL/GenBank/DDBJ databases">
        <authorList>
            <person name="Varghese N."/>
            <person name="Submissions S."/>
        </authorList>
    </citation>
    <scope>NUCLEOTIDE SEQUENCE [LARGE SCALE GENOMIC DNA]</scope>
    <source>
        <strain evidence="3">DSM 19315</strain>
    </source>
</reference>
<name>A0A1I2W4J1_9BACT</name>
<evidence type="ECO:0000256" key="1">
    <source>
        <dbReference type="SAM" id="SignalP"/>
    </source>
</evidence>